<dbReference type="InterPro" id="IPR001138">
    <property type="entry name" value="Zn2Cys6_DnaBD"/>
</dbReference>
<dbReference type="CDD" id="cd00067">
    <property type="entry name" value="GAL4"/>
    <property type="match status" value="1"/>
</dbReference>
<dbReference type="PROSITE" id="PS00463">
    <property type="entry name" value="ZN2_CY6_FUNGAL_1"/>
    <property type="match status" value="1"/>
</dbReference>
<dbReference type="EMBL" id="JAGPXC010000004">
    <property type="protein sequence ID" value="KAH6653803.1"/>
    <property type="molecule type" value="Genomic_DNA"/>
</dbReference>
<evidence type="ECO:0000259" key="3">
    <source>
        <dbReference type="PROSITE" id="PS50048"/>
    </source>
</evidence>
<comment type="caution">
    <text evidence="4">The sequence shown here is derived from an EMBL/GenBank/DDBJ whole genome shotgun (WGS) entry which is preliminary data.</text>
</comment>
<evidence type="ECO:0000313" key="4">
    <source>
        <dbReference type="EMBL" id="KAH6653803.1"/>
    </source>
</evidence>
<evidence type="ECO:0000256" key="1">
    <source>
        <dbReference type="ARBA" id="ARBA00023242"/>
    </source>
</evidence>
<dbReference type="Proteomes" id="UP000758603">
    <property type="component" value="Unassembled WGS sequence"/>
</dbReference>
<proteinExistence type="predicted"/>
<dbReference type="Pfam" id="PF00172">
    <property type="entry name" value="Zn_clus"/>
    <property type="match status" value="1"/>
</dbReference>
<keyword evidence="5" id="KW-1185">Reference proteome</keyword>
<sequence>MDDQGSQRSRTVIASRSCDACRLRKVRCDLEKDSASCRRCTRLELTCTFMSPRAPRGPKRRAQGGLATSADSGQPVSTGQRDANKARNLTVSPAQVSPASAPLVFPTDGLCPRILIERILQDYLTYVYPLIPVVNMTFRIE</sequence>
<dbReference type="InterPro" id="IPR050797">
    <property type="entry name" value="Carb_Metab_Trans_Reg"/>
</dbReference>
<evidence type="ECO:0000256" key="2">
    <source>
        <dbReference type="SAM" id="MobiDB-lite"/>
    </source>
</evidence>
<keyword evidence="1" id="KW-0539">Nucleus</keyword>
<feature type="region of interest" description="Disordered" evidence="2">
    <location>
        <begin position="50"/>
        <end position="97"/>
    </location>
</feature>
<evidence type="ECO:0000313" key="5">
    <source>
        <dbReference type="Proteomes" id="UP000758603"/>
    </source>
</evidence>
<dbReference type="RefSeq" id="XP_045958073.1">
    <property type="nucleotide sequence ID" value="XM_046095817.1"/>
</dbReference>
<dbReference type="SUPFAM" id="SSF57701">
    <property type="entry name" value="Zn2/Cys6 DNA-binding domain"/>
    <property type="match status" value="1"/>
</dbReference>
<reference evidence="4" key="1">
    <citation type="journal article" date="2021" name="Nat. Commun.">
        <title>Genetic determinants of endophytism in the Arabidopsis root mycobiome.</title>
        <authorList>
            <person name="Mesny F."/>
            <person name="Miyauchi S."/>
            <person name="Thiergart T."/>
            <person name="Pickel B."/>
            <person name="Atanasova L."/>
            <person name="Karlsson M."/>
            <person name="Huettel B."/>
            <person name="Barry K.W."/>
            <person name="Haridas S."/>
            <person name="Chen C."/>
            <person name="Bauer D."/>
            <person name="Andreopoulos W."/>
            <person name="Pangilinan J."/>
            <person name="LaButti K."/>
            <person name="Riley R."/>
            <person name="Lipzen A."/>
            <person name="Clum A."/>
            <person name="Drula E."/>
            <person name="Henrissat B."/>
            <person name="Kohler A."/>
            <person name="Grigoriev I.V."/>
            <person name="Martin F.M."/>
            <person name="Hacquard S."/>
        </authorList>
    </citation>
    <scope>NUCLEOTIDE SEQUENCE</scope>
    <source>
        <strain evidence="4">MPI-SDFR-AT-0073</strain>
    </source>
</reference>
<feature type="domain" description="Zn(2)-C6 fungal-type" evidence="3">
    <location>
        <begin position="17"/>
        <end position="49"/>
    </location>
</feature>
<dbReference type="PROSITE" id="PS50048">
    <property type="entry name" value="ZN2_CY6_FUNGAL_2"/>
    <property type="match status" value="1"/>
</dbReference>
<protein>
    <recommendedName>
        <fullName evidence="3">Zn(2)-C6 fungal-type domain-containing protein</fullName>
    </recommendedName>
</protein>
<feature type="compositionally biased region" description="Polar residues" evidence="2">
    <location>
        <begin position="69"/>
        <end position="97"/>
    </location>
</feature>
<dbReference type="SMART" id="SM00066">
    <property type="entry name" value="GAL4"/>
    <property type="match status" value="1"/>
</dbReference>
<dbReference type="InterPro" id="IPR036864">
    <property type="entry name" value="Zn2-C6_fun-type_DNA-bd_sf"/>
</dbReference>
<dbReference type="AlphaFoldDB" id="A0A9P8UKE5"/>
<dbReference type="GO" id="GO:0008270">
    <property type="term" value="F:zinc ion binding"/>
    <property type="evidence" value="ECO:0007669"/>
    <property type="project" value="InterPro"/>
</dbReference>
<dbReference type="GO" id="GO:0000981">
    <property type="term" value="F:DNA-binding transcription factor activity, RNA polymerase II-specific"/>
    <property type="evidence" value="ECO:0007669"/>
    <property type="project" value="InterPro"/>
</dbReference>
<name>A0A9P8UKE5_9PEZI</name>
<dbReference type="GeneID" id="70124710"/>
<organism evidence="4 5">
    <name type="scientific">Truncatella angustata</name>
    <dbReference type="NCBI Taxonomy" id="152316"/>
    <lineage>
        <taxon>Eukaryota</taxon>
        <taxon>Fungi</taxon>
        <taxon>Dikarya</taxon>
        <taxon>Ascomycota</taxon>
        <taxon>Pezizomycotina</taxon>
        <taxon>Sordariomycetes</taxon>
        <taxon>Xylariomycetidae</taxon>
        <taxon>Amphisphaeriales</taxon>
        <taxon>Sporocadaceae</taxon>
        <taxon>Truncatella</taxon>
    </lineage>
</organism>
<dbReference type="PANTHER" id="PTHR31668">
    <property type="entry name" value="GLUCOSE TRANSPORT TRANSCRIPTION REGULATOR RGT1-RELATED-RELATED"/>
    <property type="match status" value="1"/>
</dbReference>
<accession>A0A9P8UKE5</accession>
<gene>
    <name evidence="4" type="ORF">BKA67DRAFT_261061</name>
</gene>
<dbReference type="OrthoDB" id="39175at2759"/>
<dbReference type="Gene3D" id="4.10.240.10">
    <property type="entry name" value="Zn(2)-C6 fungal-type DNA-binding domain"/>
    <property type="match status" value="1"/>
</dbReference>